<proteinExistence type="predicted"/>
<dbReference type="EMBL" id="CP000031">
    <property type="protein sequence ID" value="AAV96506.1"/>
    <property type="molecule type" value="Genomic_DNA"/>
</dbReference>
<dbReference type="AlphaFoldDB" id="Q5LND4"/>
<dbReference type="HOGENOM" id="CLU_2438950_0_0_5"/>
<keyword evidence="2" id="KW-1185">Reference proteome</keyword>
<dbReference type="STRING" id="246200.SPO3277"/>
<accession>Q5LND4</accession>
<evidence type="ECO:0000313" key="1">
    <source>
        <dbReference type="EMBL" id="AAV96506.1"/>
    </source>
</evidence>
<dbReference type="eggNOG" id="ENOG502ZUJ2">
    <property type="taxonomic scope" value="Bacteria"/>
</dbReference>
<sequence>MEAPMQITNVEISQYQVCPNTARHSASVCMTLADRVVTLFCSLELPEGISAIARAQAFVGDAMRQLRRMPEFRSGKQQLSLDDQALPAVA</sequence>
<gene>
    <name evidence="1" type="ordered locus">SPO3277</name>
</gene>
<dbReference type="PaxDb" id="246200-SPO3277"/>
<protein>
    <submittedName>
        <fullName evidence="1">Uncharacterized protein</fullName>
    </submittedName>
</protein>
<dbReference type="KEGG" id="sil:SPO3277"/>
<reference evidence="1 2" key="1">
    <citation type="journal article" date="2004" name="Nature">
        <title>Genome sequence of Silicibacter pomeroyi reveals adaptations to the marine environment.</title>
        <authorList>
            <person name="Moran M.A."/>
            <person name="Buchan A."/>
            <person name="Gonzalez J.M."/>
            <person name="Heidelberg J.F."/>
            <person name="Whitman W.B."/>
            <person name="Kiene R.P."/>
            <person name="Henriksen J.R."/>
            <person name="King G.M."/>
            <person name="Belas R."/>
            <person name="Fuqua C."/>
            <person name="Brinkac L."/>
            <person name="Lewis M."/>
            <person name="Johri S."/>
            <person name="Weaver B."/>
            <person name="Pai G."/>
            <person name="Eisen J.A."/>
            <person name="Rahe E."/>
            <person name="Sheldon W.M."/>
            <person name="Ye W."/>
            <person name="Miller T.R."/>
            <person name="Carlton J."/>
            <person name="Rasko D.A."/>
            <person name="Paulsen I.T."/>
            <person name="Ren Q."/>
            <person name="Daugherty S.C."/>
            <person name="Deboy R.T."/>
            <person name="Dodson R.J."/>
            <person name="Durkin A.S."/>
            <person name="Madupu R."/>
            <person name="Nelson W.C."/>
            <person name="Sullivan S.A."/>
            <person name="Rosovitz M.J."/>
            <person name="Haft D.H."/>
            <person name="Selengut J."/>
            <person name="Ward N."/>
        </authorList>
    </citation>
    <scope>NUCLEOTIDE SEQUENCE [LARGE SCALE GENOMIC DNA]</scope>
    <source>
        <strain evidence="2">ATCC 700808 / DSM 15171 / DSS-3</strain>
    </source>
</reference>
<dbReference type="Proteomes" id="UP000001023">
    <property type="component" value="Chromosome"/>
</dbReference>
<organism evidence="1 2">
    <name type="scientific">Ruegeria pomeroyi (strain ATCC 700808 / DSM 15171 / DSS-3)</name>
    <name type="common">Silicibacter pomeroyi</name>
    <dbReference type="NCBI Taxonomy" id="246200"/>
    <lineage>
        <taxon>Bacteria</taxon>
        <taxon>Pseudomonadati</taxon>
        <taxon>Pseudomonadota</taxon>
        <taxon>Alphaproteobacteria</taxon>
        <taxon>Rhodobacterales</taxon>
        <taxon>Roseobacteraceae</taxon>
        <taxon>Ruegeria</taxon>
    </lineage>
</organism>
<name>Q5LND4_RUEPO</name>
<reference evidence="1 2" key="2">
    <citation type="journal article" date="2014" name="Stand. Genomic Sci.">
        <title>An updated genome annotation for the model marine bacterium Ruegeria pomeroyi DSS-3.</title>
        <authorList>
            <person name="Rivers A.R."/>
            <person name="Smith C.B."/>
            <person name="Moran M.A."/>
        </authorList>
    </citation>
    <scope>GENOME REANNOTATION</scope>
    <source>
        <strain evidence="2">ATCC 700808 / DSM 15171 / DSS-3</strain>
    </source>
</reference>
<evidence type="ECO:0000313" key="2">
    <source>
        <dbReference type="Proteomes" id="UP000001023"/>
    </source>
</evidence>